<evidence type="ECO:0000256" key="13">
    <source>
        <dbReference type="SAM" id="Phobius"/>
    </source>
</evidence>
<feature type="region of interest" description="Disordered" evidence="12">
    <location>
        <begin position="712"/>
        <end position="744"/>
    </location>
</feature>
<comment type="caution">
    <text evidence="16">The sequence shown here is derived from an EMBL/GenBank/DDBJ whole genome shotgun (WGS) entry which is preliminary data.</text>
</comment>
<feature type="transmembrane region" description="Helical" evidence="13">
    <location>
        <begin position="1094"/>
        <end position="1113"/>
    </location>
</feature>
<name>A0AAN8Q4E3_PATCE</name>
<dbReference type="GO" id="GO:0016887">
    <property type="term" value="F:ATP hydrolysis activity"/>
    <property type="evidence" value="ECO:0007669"/>
    <property type="project" value="InterPro"/>
</dbReference>
<dbReference type="PROSITE" id="PS50893">
    <property type="entry name" value="ABC_TRANSPORTER_2"/>
    <property type="match status" value="2"/>
</dbReference>
<dbReference type="SUPFAM" id="SSF52540">
    <property type="entry name" value="P-loop containing nucleoside triphosphate hydrolases"/>
    <property type="match status" value="2"/>
</dbReference>
<dbReference type="PANTHER" id="PTHR24223">
    <property type="entry name" value="ATP-BINDING CASSETTE SUB-FAMILY C"/>
    <property type="match status" value="1"/>
</dbReference>
<feature type="transmembrane region" description="Helical" evidence="13">
    <location>
        <begin position="421"/>
        <end position="449"/>
    </location>
</feature>
<evidence type="ECO:0000313" key="17">
    <source>
        <dbReference type="Proteomes" id="UP001347796"/>
    </source>
</evidence>
<dbReference type="SUPFAM" id="SSF90123">
    <property type="entry name" value="ABC transporter transmembrane region"/>
    <property type="match status" value="2"/>
</dbReference>
<dbReference type="EMBL" id="JAZGQO010000002">
    <property type="protein sequence ID" value="KAK6191315.1"/>
    <property type="molecule type" value="Genomic_DNA"/>
</dbReference>
<keyword evidence="7" id="KW-0067">ATP-binding</keyword>
<evidence type="ECO:0000256" key="7">
    <source>
        <dbReference type="ARBA" id="ARBA00022840"/>
    </source>
</evidence>
<dbReference type="InterPro" id="IPR000388">
    <property type="entry name" value="ABCC8/9"/>
</dbReference>
<feature type="transmembrane region" description="Helical" evidence="13">
    <location>
        <begin position="346"/>
        <end position="368"/>
    </location>
</feature>
<feature type="transmembrane region" description="Helical" evidence="13">
    <location>
        <begin position="1244"/>
        <end position="1268"/>
    </location>
</feature>
<evidence type="ECO:0000256" key="9">
    <source>
        <dbReference type="ARBA" id="ARBA00023136"/>
    </source>
</evidence>
<dbReference type="InterPro" id="IPR003593">
    <property type="entry name" value="AAA+_ATPase"/>
</dbReference>
<keyword evidence="5" id="KW-0677">Repeat</keyword>
<dbReference type="CDD" id="cd18602">
    <property type="entry name" value="ABC_6TM_SUR1_D2_like"/>
    <property type="match status" value="1"/>
</dbReference>
<feature type="transmembrane region" description="Helical" evidence="13">
    <location>
        <begin position="162"/>
        <end position="185"/>
    </location>
</feature>
<evidence type="ECO:0000256" key="8">
    <source>
        <dbReference type="ARBA" id="ARBA00022989"/>
    </source>
</evidence>
<dbReference type="PANTHER" id="PTHR24223:SF461">
    <property type="entry name" value="ATP-BINDING CASSETTE SUB-FAMILY C MEMBER SUR"/>
    <property type="match status" value="1"/>
</dbReference>
<dbReference type="GO" id="GO:0006813">
    <property type="term" value="P:potassium ion transport"/>
    <property type="evidence" value="ECO:0007669"/>
    <property type="project" value="InterPro"/>
</dbReference>
<dbReference type="FunFam" id="1.20.1560.10:FF:000006">
    <property type="entry name" value="ATP-binding cassette, sub-family C (CFTR/MRP), member 9"/>
    <property type="match status" value="1"/>
</dbReference>
<organism evidence="16 17">
    <name type="scientific">Patella caerulea</name>
    <name type="common">Rayed Mediterranean limpet</name>
    <dbReference type="NCBI Taxonomy" id="87958"/>
    <lineage>
        <taxon>Eukaryota</taxon>
        <taxon>Metazoa</taxon>
        <taxon>Spiralia</taxon>
        <taxon>Lophotrochozoa</taxon>
        <taxon>Mollusca</taxon>
        <taxon>Gastropoda</taxon>
        <taxon>Patellogastropoda</taxon>
        <taxon>Patelloidea</taxon>
        <taxon>Patellidae</taxon>
        <taxon>Patella</taxon>
    </lineage>
</organism>
<dbReference type="GO" id="GO:0008281">
    <property type="term" value="F:sulfonylurea receptor activity"/>
    <property type="evidence" value="ECO:0007669"/>
    <property type="project" value="InterPro"/>
</dbReference>
<dbReference type="SMART" id="SM00382">
    <property type="entry name" value="AAA"/>
    <property type="match status" value="2"/>
</dbReference>
<feature type="compositionally biased region" description="Polar residues" evidence="12">
    <location>
        <begin position="1011"/>
        <end position="1024"/>
    </location>
</feature>
<dbReference type="FunFam" id="3.40.50.300:FF:002366">
    <property type="entry name" value="Uncharacterized protein"/>
    <property type="match status" value="1"/>
</dbReference>
<reference evidence="16 17" key="1">
    <citation type="submission" date="2024-01" db="EMBL/GenBank/DDBJ databases">
        <title>The genome of the rayed Mediterranean limpet Patella caerulea (Linnaeus, 1758).</title>
        <authorList>
            <person name="Anh-Thu Weber A."/>
            <person name="Halstead-Nussloch G."/>
        </authorList>
    </citation>
    <scope>NUCLEOTIDE SEQUENCE [LARGE SCALE GENOMIC DNA]</scope>
    <source>
        <strain evidence="16">AATW-2023a</strain>
        <tissue evidence="16">Whole specimen</tissue>
    </source>
</reference>
<keyword evidence="9 13" id="KW-0472">Membrane</keyword>
<dbReference type="InterPro" id="IPR003439">
    <property type="entry name" value="ABC_transporter-like_ATP-bd"/>
</dbReference>
<keyword evidence="6" id="KW-0547">Nucleotide-binding</keyword>
<comment type="subcellular location">
    <subcellularLocation>
        <location evidence="1">Membrane</location>
        <topology evidence="1">Multi-pass membrane protein</topology>
    </subcellularLocation>
</comment>
<feature type="domain" description="ABC transporter" evidence="14">
    <location>
        <begin position="757"/>
        <end position="984"/>
    </location>
</feature>
<feature type="transmembrane region" description="Helical" evidence="13">
    <location>
        <begin position="1369"/>
        <end position="1389"/>
    </location>
</feature>
<dbReference type="GO" id="GO:0032991">
    <property type="term" value="C:protein-containing complex"/>
    <property type="evidence" value="ECO:0007669"/>
    <property type="project" value="UniProtKB-ARBA"/>
</dbReference>
<evidence type="ECO:0000256" key="3">
    <source>
        <dbReference type="ARBA" id="ARBA00022448"/>
    </source>
</evidence>
<keyword evidence="11" id="KW-0325">Glycoprotein</keyword>
<dbReference type="GO" id="GO:0140359">
    <property type="term" value="F:ABC-type transporter activity"/>
    <property type="evidence" value="ECO:0007669"/>
    <property type="project" value="InterPro"/>
</dbReference>
<dbReference type="FunFam" id="1.20.1560.10:FF:000010">
    <property type="entry name" value="Multidrug resistance-associated ABC transporter"/>
    <property type="match status" value="1"/>
</dbReference>
<protein>
    <submittedName>
        <fullName evidence="16">Uncharacterized protein</fullName>
    </submittedName>
</protein>
<sequence length="1673" mass="188172">MGFCGSDSDAFSVEKGVVHNECFVDVMNIIPHALLLLICIFVVTVWNHSIIGELNVKTWVHFQGHNVRWLLTLTLMLINIVEIGEGFVSDSYDPDTVNYHSFVPQCVAFTGTIISIVYYHNVEMWNSPRFLLILMVYWPGAMALKVLKLMSVYRNNMTLEDLRLWLCWMVIIGYALLFLVELNVLRAQRYALFKNPRRRKAPEDLENTRYIQSYANLLSKAVFWWVTDIMIEGYKRPIEIEDLGELPQSERSETQLKKLKDAFEQEKFKASQKPGAMPSITKSYLKAFWKMLLLAAVYRLIGDLLAFVGPVSVEYIVDYAYDIREIISNPNSTMKRVSPHVKVSEFIWNGYVLTVIMFLALVIQNTLLQNHHYLVIREGIRLRTAIQNMVYDKALKMSTLVLSGGKMTVGQIINHLAVDSLFLMLLFFFIHYLWAIPIQVILALGFLYYKLGISALIGGSVVILAAPIMYGLGLAMSKLQKRVMKQSDIRVKMVNELIHCIRGVKLLAWEKTFVNKIEDARKTEIGYLYPQSCVRGLMGFVGMATPAIGAMVTFLSYPYIENEPLSAGKALSALALFNLLSQPLQLLTVCSNAIANAKVSAKRLIPFLIATEVEAQEEPDKKSVAVETENEVDIVLEDMSTDDTAHGLLGKKSLLNDDRYGSHSTVESRTPTHSRQNSGASIFEMFDNKRHSLGRNSSDHYLDVKHAPLARKSSAPSLGYGENNDNKMRRRHHSGVSTEDEDEGTEDIVLIEPRLVLEIADSNFSWNLESKTPYLSDINIKIRAGKLTAIVGPVGSGKSSLIAAMLGEMMKLSGHVEWARDSNIAYCAQSPWLLHATIRDNITFGQPYIWRKYRKVLHACSLNHDIESFPAGDLTEIGEKGITLSGGQKQRVSLARALYSEAEIVILDSPLSGLDAHVSRHVFDEAILNRLIRRKRTVILVTHHLQYLSYANQVIVMKEGRVQLQSRVSEVKKINLELYESWRKAIKEAKVSEIRHKLKESVEEDIERRQSTGTLSNDGKSQTLCPPAMSRQVSQMSVMTEATNENESGSDEDKGDSDKMVNGIKENEKGLLVKKEHKETGAVRASVYFSYLKACTITLCILSLVLSLLYHGILVGSNFWLSVWSSEGELHRIKTSKYSDTNNTNITHFDNGPYVKLYAALSMSSIGVALISTLVLHYACLFGARVLYNGMLQNVVSLPIRFFDTNPSGRVLNRFSGDVTNIDQKLAANIEGVLRTLLYTFSAIVVNSIATPYFLLAAIPLIFLYYCLQRFFRSSARELQRLDSVSKSPIFAHFSETLSGLQTIRAYKAQGEFQQCAMTSIDHNVMPFLFLHTTNRWLGIRLDYLGCLLVFVSSIASLTSGILGNTNPAFIGLSITYSLLMSGLLNWIVRTSAEVEMSMNAVERVLEYTEIPTEFKDEDKCKSMENNWPDKGCIEYKDVTLTYDTTIEPVVKNINLVIEASQKVGVCGRTGSGKSSLTLALFRALEIAKGQILIDGLDIRDVHLKDLRSRLSIISQDPVLFNGSVRFNLDPDKTLSEDKLWSALEIVQLKDVVSNLPQKIDSNVSESGDNFSAGQKKLLCLARAFLRDSRIIILDEATASIDLETEKKLQDILLDKAFEDKTIITIAHRISTIMCYDKILVMENGHIAEYDTPQKLLENPDSRFSHLVKEANK</sequence>
<feature type="region of interest" description="Disordered" evidence="12">
    <location>
        <begin position="1002"/>
        <end position="1061"/>
    </location>
</feature>
<evidence type="ECO:0000256" key="5">
    <source>
        <dbReference type="ARBA" id="ARBA00022737"/>
    </source>
</evidence>
<keyword evidence="4 13" id="KW-0812">Transmembrane</keyword>
<feature type="transmembrane region" description="Helical" evidence="13">
    <location>
        <begin position="67"/>
        <end position="87"/>
    </location>
</feature>
<dbReference type="PRINTS" id="PR01092">
    <property type="entry name" value="SULFNYLUREAR"/>
</dbReference>
<dbReference type="PROSITE" id="PS50929">
    <property type="entry name" value="ABC_TM1F"/>
    <property type="match status" value="2"/>
</dbReference>
<feature type="transmembrane region" description="Helical" evidence="13">
    <location>
        <begin position="287"/>
        <end position="308"/>
    </location>
</feature>
<evidence type="ECO:0000256" key="12">
    <source>
        <dbReference type="SAM" id="MobiDB-lite"/>
    </source>
</evidence>
<dbReference type="Pfam" id="PF00664">
    <property type="entry name" value="ABC_membrane"/>
    <property type="match status" value="2"/>
</dbReference>
<feature type="transmembrane region" description="Helical" evidence="13">
    <location>
        <begin position="131"/>
        <end position="150"/>
    </location>
</feature>
<evidence type="ECO:0000259" key="15">
    <source>
        <dbReference type="PROSITE" id="PS50929"/>
    </source>
</evidence>
<feature type="transmembrane region" description="Helical" evidence="13">
    <location>
        <begin position="1157"/>
        <end position="1179"/>
    </location>
</feature>
<feature type="domain" description="ABC transmembrane type-1" evidence="15">
    <location>
        <begin position="293"/>
        <end position="596"/>
    </location>
</feature>
<dbReference type="FunFam" id="3.40.50.300:FF:000838">
    <property type="entry name" value="ABC multidrug transporter (Eurofung)"/>
    <property type="match status" value="1"/>
</dbReference>
<keyword evidence="10" id="KW-0675">Receptor</keyword>
<dbReference type="PROSITE" id="PS00211">
    <property type="entry name" value="ABC_TRANSPORTER_1"/>
    <property type="match status" value="2"/>
</dbReference>
<proteinExistence type="inferred from homology"/>
<comment type="similarity">
    <text evidence="2">Belongs to the ABC transporter superfamily. ABCC family. Conjugate transporter (TC 3.A.1.208) subfamily.</text>
</comment>
<feature type="transmembrane region" description="Helical" evidence="13">
    <location>
        <begin position="29"/>
        <end position="46"/>
    </location>
</feature>
<feature type="domain" description="ABC transporter" evidence="14">
    <location>
        <begin position="1434"/>
        <end position="1669"/>
    </location>
</feature>
<dbReference type="InterPro" id="IPR036640">
    <property type="entry name" value="ABC1_TM_sf"/>
</dbReference>
<accession>A0AAN8Q4E3</accession>
<dbReference type="InterPro" id="IPR027417">
    <property type="entry name" value="P-loop_NTPase"/>
</dbReference>
<evidence type="ECO:0000259" key="14">
    <source>
        <dbReference type="PROSITE" id="PS50893"/>
    </source>
</evidence>
<evidence type="ECO:0000256" key="11">
    <source>
        <dbReference type="ARBA" id="ARBA00023180"/>
    </source>
</evidence>
<feature type="transmembrane region" description="Helical" evidence="13">
    <location>
        <begin position="1342"/>
        <end position="1363"/>
    </location>
</feature>
<feature type="transmembrane region" description="Helical" evidence="13">
    <location>
        <begin position="537"/>
        <end position="560"/>
    </location>
</feature>
<evidence type="ECO:0000256" key="10">
    <source>
        <dbReference type="ARBA" id="ARBA00023170"/>
    </source>
</evidence>
<feature type="domain" description="ABC transmembrane type-1" evidence="15">
    <location>
        <begin position="1101"/>
        <end position="1397"/>
    </location>
</feature>
<dbReference type="Gene3D" id="3.40.50.300">
    <property type="entry name" value="P-loop containing nucleotide triphosphate hydrolases"/>
    <property type="match status" value="2"/>
</dbReference>
<dbReference type="Gene3D" id="1.20.1560.10">
    <property type="entry name" value="ABC transporter type 1, transmembrane domain"/>
    <property type="match status" value="2"/>
</dbReference>
<feature type="transmembrane region" description="Helical" evidence="13">
    <location>
        <begin position="455"/>
        <end position="476"/>
    </location>
</feature>
<keyword evidence="8 13" id="KW-1133">Transmembrane helix</keyword>
<feature type="compositionally biased region" description="Polar residues" evidence="12">
    <location>
        <begin position="1031"/>
        <end position="1046"/>
    </location>
</feature>
<dbReference type="Pfam" id="PF00005">
    <property type="entry name" value="ABC_tran"/>
    <property type="match status" value="2"/>
</dbReference>
<evidence type="ECO:0000256" key="2">
    <source>
        <dbReference type="ARBA" id="ARBA00009726"/>
    </source>
</evidence>
<evidence type="ECO:0000256" key="6">
    <source>
        <dbReference type="ARBA" id="ARBA00022741"/>
    </source>
</evidence>
<evidence type="ECO:0000256" key="1">
    <source>
        <dbReference type="ARBA" id="ARBA00004141"/>
    </source>
</evidence>
<dbReference type="GO" id="GO:0005886">
    <property type="term" value="C:plasma membrane"/>
    <property type="evidence" value="ECO:0007669"/>
    <property type="project" value="UniProtKB-ARBA"/>
</dbReference>
<dbReference type="InterPro" id="IPR017871">
    <property type="entry name" value="ABC_transporter-like_CS"/>
</dbReference>
<dbReference type="CDD" id="cd03250">
    <property type="entry name" value="ABCC_MRP_domain1"/>
    <property type="match status" value="1"/>
</dbReference>
<keyword evidence="17" id="KW-1185">Reference proteome</keyword>
<evidence type="ECO:0000313" key="16">
    <source>
        <dbReference type="EMBL" id="KAK6191315.1"/>
    </source>
</evidence>
<evidence type="ECO:0000256" key="4">
    <source>
        <dbReference type="ARBA" id="ARBA00022692"/>
    </source>
</evidence>
<feature type="compositionally biased region" description="Polar residues" evidence="12">
    <location>
        <begin position="662"/>
        <end position="679"/>
    </location>
</feature>
<keyword evidence="3" id="KW-0813">Transport</keyword>
<dbReference type="CDD" id="cd03244">
    <property type="entry name" value="ABCC_MRP_domain2"/>
    <property type="match status" value="1"/>
</dbReference>
<feature type="region of interest" description="Disordered" evidence="12">
    <location>
        <begin position="659"/>
        <end position="679"/>
    </location>
</feature>
<dbReference type="GO" id="GO:0005524">
    <property type="term" value="F:ATP binding"/>
    <property type="evidence" value="ECO:0007669"/>
    <property type="project" value="UniProtKB-KW"/>
</dbReference>
<dbReference type="InterPro" id="IPR011527">
    <property type="entry name" value="ABC1_TM_dom"/>
</dbReference>
<gene>
    <name evidence="16" type="ORF">SNE40_003038</name>
</gene>
<feature type="transmembrane region" description="Helical" evidence="13">
    <location>
        <begin position="99"/>
        <end position="119"/>
    </location>
</feature>
<dbReference type="Proteomes" id="UP001347796">
    <property type="component" value="Unassembled WGS sequence"/>
</dbReference>
<dbReference type="InterPro" id="IPR050173">
    <property type="entry name" value="ABC_transporter_C-like"/>
</dbReference>